<dbReference type="EMBL" id="JANVFT010000070">
    <property type="protein sequence ID" value="KAJ4476520.1"/>
    <property type="molecule type" value="Genomic_DNA"/>
</dbReference>
<dbReference type="InterPro" id="IPR051414">
    <property type="entry name" value="Adenylate-forming_Reductase"/>
</dbReference>
<proteinExistence type="predicted"/>
<dbReference type="InterPro" id="IPR042099">
    <property type="entry name" value="ANL_N_sf"/>
</dbReference>
<feature type="domain" description="Carrier" evidence="4">
    <location>
        <begin position="575"/>
        <end position="656"/>
    </location>
</feature>
<sequence>MPIPSPPLTQALSSSTFRPPHLDGSMPLTATYDWHESSTPSHRLFVFSTDDGSIRTIYWPEAVTAVWTGARLISKLTSHIALNRTPVVAIVAMSDTISYFTTMMSVMRANCIVFPISPRNSAQAVAHLISEVNVDHILMGHENSMHGLVNEALTIVKLTKPTTFVPEVSLAPLFEDLFVKDPVCNGADLPLLRQGPDDIILYLHSSGSTAFPKPVPWTNYRFSQLALIPWFGSQDLCDKIFSLHVMPMYHGMGILQLCWTASCGLVLAAFQPKSPATSPTPENLFKAAKSTASDIMFCVPSFIEAWAKIPEYVNWLSTRTGVLFGGGPLNKTVGDFLTIKGVSIFILYGSTEGGIMSPILPARAVDWEYFQFPSLVNAHMVPHGDNTFELVMVSNQFCRPSVLNTIINGVEAYATSDLFVAHPTLPNYWRVFGRSDDQIIHNTGEKTNPGPLENMMNQDPHVAAAVMFGRGQFQVGLIVEPNPPFRFDPGDLEKLSEFRSEIWPTVEEMNKFAPQHSRLFKEMILVANPKKPFTYTAKNTARRQAILNDYETEIQKLYDAVEESSQPSIPAPPQWNQTTTKIFIRAVVEKVLAHAVNDEDDIFQHGCDSLQATWIRNSLHRVLNDDVEIDIRQSPGNFVYDHPTINLLTQYIFAIASGNGYLNMDRETDSLKLMEQMVQKYSTVLPDSTIIAKINKSSSEKIVVLTGSTGAFGAHILCELLKDPHIKLIYALNRKGAHSILERQQKVFKDKALGQQAEAINSGRVVLIDSDITANGLGVNSQLYQKIADSVTHVIHSAWRVDFNLGLSSFASQIKGLRNLIDLCIECEAALIFTSSIGVLQAVPENAELPCEAPVPASYALSNGYTQSKWVAEKVLENAHRKSGLRFLNVRVGQLTGGINGAWNIKEWVPTMIQASSIIGCIPIDHRNISWIPVHHAAAALVDFIDIPTSNGPHHLHLLHSNPVPWTSLATNIASELKLEVVEYQVWLHRLTTSKGTTDFQLLGFFKQIHHEMFGKNKEAFGMPKAENELGLASSKFLRERLGVIEDKEVKKWLKYWKHAGII</sequence>
<evidence type="ECO:0000256" key="1">
    <source>
        <dbReference type="ARBA" id="ARBA00022450"/>
    </source>
</evidence>
<dbReference type="PROSITE" id="PS50075">
    <property type="entry name" value="CARRIER"/>
    <property type="match status" value="1"/>
</dbReference>
<feature type="region of interest" description="Disordered" evidence="3">
    <location>
        <begin position="1"/>
        <end position="21"/>
    </location>
</feature>
<dbReference type="InterPro" id="IPR013120">
    <property type="entry name" value="FAR_NAD-bd"/>
</dbReference>
<protein>
    <recommendedName>
        <fullName evidence="4">Carrier domain-containing protein</fullName>
    </recommendedName>
</protein>
<evidence type="ECO:0000256" key="3">
    <source>
        <dbReference type="SAM" id="MobiDB-lite"/>
    </source>
</evidence>
<dbReference type="InterPro" id="IPR009081">
    <property type="entry name" value="PP-bd_ACP"/>
</dbReference>
<dbReference type="InterPro" id="IPR000873">
    <property type="entry name" value="AMP-dep_synth/lig_dom"/>
</dbReference>
<dbReference type="Gene3D" id="3.40.50.720">
    <property type="entry name" value="NAD(P)-binding Rossmann-like Domain"/>
    <property type="match status" value="1"/>
</dbReference>
<accession>A0ABQ8V6D7</accession>
<dbReference type="Pfam" id="PF00501">
    <property type="entry name" value="AMP-binding"/>
    <property type="match status" value="1"/>
</dbReference>
<evidence type="ECO:0000313" key="5">
    <source>
        <dbReference type="EMBL" id="KAJ4476520.1"/>
    </source>
</evidence>
<feature type="compositionally biased region" description="Polar residues" evidence="3">
    <location>
        <begin position="8"/>
        <end position="17"/>
    </location>
</feature>
<gene>
    <name evidence="5" type="ORF">C8R41DRAFT_845764</name>
</gene>
<reference evidence="5" key="1">
    <citation type="submission" date="2022-08" db="EMBL/GenBank/DDBJ databases">
        <title>A Global Phylogenomic Analysis of the Shiitake Genus Lentinula.</title>
        <authorList>
            <consortium name="DOE Joint Genome Institute"/>
            <person name="Sierra-Patev S."/>
            <person name="Min B."/>
            <person name="Naranjo-Ortiz M."/>
            <person name="Looney B."/>
            <person name="Konkel Z."/>
            <person name="Slot J.C."/>
            <person name="Sakamoto Y."/>
            <person name="Steenwyk J.L."/>
            <person name="Rokas A."/>
            <person name="Carro J."/>
            <person name="Camarero S."/>
            <person name="Ferreira P."/>
            <person name="Molpeceres G."/>
            <person name="Ruiz-Duenas F.J."/>
            <person name="Serrano A."/>
            <person name="Henrissat B."/>
            <person name="Drula E."/>
            <person name="Hughes K.W."/>
            <person name="Mata J.L."/>
            <person name="Ishikawa N.K."/>
            <person name="Vargas-Isla R."/>
            <person name="Ushijima S."/>
            <person name="Smith C.A."/>
            <person name="Ahrendt S."/>
            <person name="Andreopoulos W."/>
            <person name="He G."/>
            <person name="Labutti K."/>
            <person name="Lipzen A."/>
            <person name="Ng V."/>
            <person name="Riley R."/>
            <person name="Sandor L."/>
            <person name="Barry K."/>
            <person name="Martinez A.T."/>
            <person name="Xiao Y."/>
            <person name="Gibbons J.G."/>
            <person name="Terashima K."/>
            <person name="Grigoriev I.V."/>
            <person name="Hibbett D.S."/>
        </authorList>
    </citation>
    <scope>NUCLEOTIDE SEQUENCE</scope>
    <source>
        <strain evidence="5">RHP3577 ss4</strain>
    </source>
</reference>
<dbReference type="InterPro" id="IPR036736">
    <property type="entry name" value="ACP-like_sf"/>
</dbReference>
<dbReference type="InterPro" id="IPR036291">
    <property type="entry name" value="NAD(P)-bd_dom_sf"/>
</dbReference>
<evidence type="ECO:0000256" key="2">
    <source>
        <dbReference type="ARBA" id="ARBA00022553"/>
    </source>
</evidence>
<dbReference type="SUPFAM" id="SSF56801">
    <property type="entry name" value="Acetyl-CoA synthetase-like"/>
    <property type="match status" value="1"/>
</dbReference>
<keyword evidence="2" id="KW-0597">Phosphoprotein</keyword>
<dbReference type="Pfam" id="PF23562">
    <property type="entry name" value="AMP-binding_C_3"/>
    <property type="match status" value="1"/>
</dbReference>
<dbReference type="PANTHER" id="PTHR43439:SF2">
    <property type="entry name" value="ENZYME, PUTATIVE (JCVI)-RELATED"/>
    <property type="match status" value="1"/>
</dbReference>
<name>A0ABQ8V6D7_9AGAR</name>
<dbReference type="PANTHER" id="PTHR43439">
    <property type="entry name" value="PHENYLACETATE-COENZYME A LIGASE"/>
    <property type="match status" value="1"/>
</dbReference>
<organism evidence="5 6">
    <name type="scientific">Lentinula lateritia</name>
    <dbReference type="NCBI Taxonomy" id="40482"/>
    <lineage>
        <taxon>Eukaryota</taxon>
        <taxon>Fungi</taxon>
        <taxon>Dikarya</taxon>
        <taxon>Basidiomycota</taxon>
        <taxon>Agaricomycotina</taxon>
        <taxon>Agaricomycetes</taxon>
        <taxon>Agaricomycetidae</taxon>
        <taxon>Agaricales</taxon>
        <taxon>Marasmiineae</taxon>
        <taxon>Omphalotaceae</taxon>
        <taxon>Lentinula</taxon>
    </lineage>
</organism>
<dbReference type="SUPFAM" id="SSF51735">
    <property type="entry name" value="NAD(P)-binding Rossmann-fold domains"/>
    <property type="match status" value="1"/>
</dbReference>
<keyword evidence="6" id="KW-1185">Reference proteome</keyword>
<dbReference type="Gene3D" id="1.10.1200.10">
    <property type="entry name" value="ACP-like"/>
    <property type="match status" value="1"/>
</dbReference>
<dbReference type="SUPFAM" id="SSF47336">
    <property type="entry name" value="ACP-like"/>
    <property type="match status" value="1"/>
</dbReference>
<dbReference type="Proteomes" id="UP001150217">
    <property type="component" value="Unassembled WGS sequence"/>
</dbReference>
<dbReference type="InterPro" id="IPR020806">
    <property type="entry name" value="PKS_PP-bd"/>
</dbReference>
<dbReference type="Gene3D" id="3.40.50.12780">
    <property type="entry name" value="N-terminal domain of ligase-like"/>
    <property type="match status" value="1"/>
</dbReference>
<dbReference type="SMART" id="SM00823">
    <property type="entry name" value="PKS_PP"/>
    <property type="match status" value="1"/>
</dbReference>
<dbReference type="Pfam" id="PF07993">
    <property type="entry name" value="NAD_binding_4"/>
    <property type="match status" value="1"/>
</dbReference>
<keyword evidence="1" id="KW-0596">Phosphopantetheine</keyword>
<evidence type="ECO:0000259" key="4">
    <source>
        <dbReference type="PROSITE" id="PS50075"/>
    </source>
</evidence>
<evidence type="ECO:0000313" key="6">
    <source>
        <dbReference type="Proteomes" id="UP001150217"/>
    </source>
</evidence>
<comment type="caution">
    <text evidence="5">The sequence shown here is derived from an EMBL/GenBank/DDBJ whole genome shotgun (WGS) entry which is preliminary data.</text>
</comment>